<dbReference type="InterPro" id="IPR012505">
    <property type="entry name" value="YbbR"/>
</dbReference>
<evidence type="ECO:0000313" key="2">
    <source>
        <dbReference type="Proteomes" id="UP000185093"/>
    </source>
</evidence>
<dbReference type="Gene3D" id="2.170.120.30">
    <property type="match status" value="2"/>
</dbReference>
<name>A0ABY1JBG5_9BACT</name>
<dbReference type="Gene3D" id="2.170.120.40">
    <property type="entry name" value="YbbR-like domain"/>
    <property type="match status" value="2"/>
</dbReference>
<sequence length="402" mass="44032">MMKRIDELFSSRTFLKIFSLVLAFLLWFYVTGGSDTDVVRTYRLSLQLRNVPSGVTVQRAPREVEVQISANRFLASNVIPEKDIVCYVDLQGLEPGRHTVPVKVSLSAGLKLVSMNPSMIDLRLERTVEKSISVMPKLPQMPDGYVVKSVAVSPSQVVIRGTESDVAKVSGAVVTPTLADLLSREPKSFDVKLEPQWHDWSDVTVIPDKVNLEAEVEVVKIKKEVPIEVPIEGKPNSDYLVSSIIITPSTIMLEGPKSVLDGIKAITTKPLNIEGITEDVEGQLSLALPEGVALLGEGAVTVRVTLKQKVATLKYESLDIEVRGRSIYKQWEISPNKVDVVVEGPPSLIASLEGKEPVVVAYVDITNIVSKKLSIPVNIETKVSGIKVTSLNPERVSFTVTD</sequence>
<accession>A0ABY1JBG5</accession>
<dbReference type="PANTHER" id="PTHR37804:SF1">
    <property type="entry name" value="CDAA REGULATORY PROTEIN CDAR"/>
    <property type="match status" value="1"/>
</dbReference>
<dbReference type="EMBL" id="FSQZ01000001">
    <property type="protein sequence ID" value="SIN63620.1"/>
    <property type="molecule type" value="Genomic_DNA"/>
</dbReference>
<dbReference type="Proteomes" id="UP000185093">
    <property type="component" value="Unassembled WGS sequence"/>
</dbReference>
<reference evidence="1 2" key="1">
    <citation type="submission" date="2016-11" db="EMBL/GenBank/DDBJ databases">
        <authorList>
            <person name="Varghese N."/>
            <person name="Submissions S."/>
        </authorList>
    </citation>
    <scope>NUCLEOTIDE SEQUENCE [LARGE SCALE GENOMIC DNA]</scope>
    <source>
        <strain evidence="1 2">DSM 20664</strain>
    </source>
</reference>
<gene>
    <name evidence="1" type="ORF">SAMN05444368_0437</name>
</gene>
<proteinExistence type="predicted"/>
<dbReference type="InterPro" id="IPR053154">
    <property type="entry name" value="c-di-AMP_regulator"/>
</dbReference>
<keyword evidence="2" id="KW-1185">Reference proteome</keyword>
<organism evidence="1 2">
    <name type="scientific">Acetomicrobium flavidum</name>
    <dbReference type="NCBI Taxonomy" id="49896"/>
    <lineage>
        <taxon>Bacteria</taxon>
        <taxon>Thermotogati</taxon>
        <taxon>Synergistota</taxon>
        <taxon>Synergistia</taxon>
        <taxon>Synergistales</taxon>
        <taxon>Acetomicrobiaceae</taxon>
        <taxon>Acetomicrobium</taxon>
    </lineage>
</organism>
<dbReference type="RefSeq" id="WP_014806552.1">
    <property type="nucleotide sequence ID" value="NZ_DAONBL010000002.1"/>
</dbReference>
<dbReference type="CDD" id="cd20206">
    <property type="entry name" value="YbbR"/>
    <property type="match status" value="1"/>
</dbReference>
<comment type="caution">
    <text evidence="1">The sequence shown here is derived from an EMBL/GenBank/DDBJ whole genome shotgun (WGS) entry which is preliminary data.</text>
</comment>
<evidence type="ECO:0000313" key="1">
    <source>
        <dbReference type="EMBL" id="SIN63620.1"/>
    </source>
</evidence>
<dbReference type="PANTHER" id="PTHR37804">
    <property type="entry name" value="CDAA REGULATORY PROTEIN CDAR"/>
    <property type="match status" value="1"/>
</dbReference>
<protein>
    <submittedName>
        <fullName evidence="1">YbbR domain-containing protein</fullName>
    </submittedName>
</protein>
<dbReference type="Pfam" id="PF07949">
    <property type="entry name" value="YbbR"/>
    <property type="match status" value="2"/>
</dbReference>